<sequence length="369" mass="42691">MKALVIGNAKFNTSDLISPAQLYPFFGFRQQLKRDLGLTFHHENASTFAEIEQVIQTFGNGIDAFFIRPAWDESPIEAERVISKLRATHPTSKIIFIDPWDQVASSFFNLLPYVDRLLKYQRLKDISQYQNGLLGGTAITDYLARELGYDLQGWQIGSEIPPGYADRIETGWNVTLLERFQKPLFGTVLSRLRMPSKRDIDVFCRVSYGVKGSNDWYGLYRKAAIDVLQPLENQYNLAVSGEYVGARVISSRQYFREIKRTRIAFCPFGWGETTWRDYEAVCYGCLLVKPSMDHMDTQPNIYIPHETYVPVRWDFSDLEETCRYYLEHPEEADRIIQNARRVYQNYFKQGTFVKTIGQLLQVETLSLAA</sequence>
<gene>
    <name evidence="2" type="ORF">C7B82_08990</name>
</gene>
<dbReference type="EMBL" id="PVWK01000052">
    <property type="protein sequence ID" value="PSB30425.1"/>
    <property type="molecule type" value="Genomic_DNA"/>
</dbReference>
<dbReference type="OrthoDB" id="7052726at2"/>
<evidence type="ECO:0000313" key="3">
    <source>
        <dbReference type="Proteomes" id="UP000239576"/>
    </source>
</evidence>
<evidence type="ECO:0000259" key="1">
    <source>
        <dbReference type="Pfam" id="PF13524"/>
    </source>
</evidence>
<reference evidence="2 3" key="2">
    <citation type="submission" date="2018-03" db="EMBL/GenBank/DDBJ databases">
        <title>The ancient ancestry and fast evolution of plastids.</title>
        <authorList>
            <person name="Moore K.R."/>
            <person name="Magnabosco C."/>
            <person name="Momper L."/>
            <person name="Gold D.A."/>
            <person name="Bosak T."/>
            <person name="Fournier G.P."/>
        </authorList>
    </citation>
    <scope>NUCLEOTIDE SEQUENCE [LARGE SCALE GENOMIC DNA]</scope>
    <source>
        <strain evidence="2 3">ULC18</strain>
    </source>
</reference>
<keyword evidence="2" id="KW-0808">Transferase</keyword>
<reference evidence="3" key="1">
    <citation type="submission" date="2018-02" db="EMBL/GenBank/DDBJ databases">
        <authorList>
            <person name="Moore K."/>
            <person name="Momper L."/>
        </authorList>
    </citation>
    <scope>NUCLEOTIDE SEQUENCE [LARGE SCALE GENOMIC DNA]</scope>
    <source>
        <strain evidence="3">ULC18</strain>
    </source>
</reference>
<dbReference type="Pfam" id="PF13524">
    <property type="entry name" value="Glyco_trans_1_2"/>
    <property type="match status" value="1"/>
</dbReference>
<organism evidence="2 3">
    <name type="scientific">Stenomitos frigidus ULC18</name>
    <dbReference type="NCBI Taxonomy" id="2107698"/>
    <lineage>
        <taxon>Bacteria</taxon>
        <taxon>Bacillati</taxon>
        <taxon>Cyanobacteriota</taxon>
        <taxon>Cyanophyceae</taxon>
        <taxon>Leptolyngbyales</taxon>
        <taxon>Leptolyngbyaceae</taxon>
        <taxon>Stenomitos</taxon>
    </lineage>
</organism>
<feature type="domain" description="Spore protein YkvP/CgeB glycosyl transferase-like" evidence="1">
    <location>
        <begin position="228"/>
        <end position="345"/>
    </location>
</feature>
<proteinExistence type="predicted"/>
<protein>
    <submittedName>
        <fullName evidence="2">Glycosyltransferase family 1 protein</fullName>
    </submittedName>
</protein>
<dbReference type="AlphaFoldDB" id="A0A2T1ECK1"/>
<comment type="caution">
    <text evidence="2">The sequence shown here is derived from an EMBL/GenBank/DDBJ whole genome shotgun (WGS) entry which is preliminary data.</text>
</comment>
<dbReference type="InterPro" id="IPR055259">
    <property type="entry name" value="YkvP/CgeB_Glyco_trans-like"/>
</dbReference>
<accession>A0A2T1ECK1</accession>
<dbReference type="Proteomes" id="UP000239576">
    <property type="component" value="Unassembled WGS sequence"/>
</dbReference>
<dbReference type="RefSeq" id="WP_106255962.1">
    <property type="nucleotide sequence ID" value="NZ_CAWNSW010000009.1"/>
</dbReference>
<keyword evidence="3" id="KW-1185">Reference proteome</keyword>
<evidence type="ECO:0000313" key="2">
    <source>
        <dbReference type="EMBL" id="PSB30425.1"/>
    </source>
</evidence>
<dbReference type="GO" id="GO:0016740">
    <property type="term" value="F:transferase activity"/>
    <property type="evidence" value="ECO:0007669"/>
    <property type="project" value="UniProtKB-KW"/>
</dbReference>
<name>A0A2T1ECK1_9CYAN</name>